<organism evidence="2 3">
    <name type="scientific">Lysinibacillus fusiformis</name>
    <dbReference type="NCBI Taxonomy" id="28031"/>
    <lineage>
        <taxon>Bacteria</taxon>
        <taxon>Bacillati</taxon>
        <taxon>Bacillota</taxon>
        <taxon>Bacilli</taxon>
        <taxon>Bacillales</taxon>
        <taxon>Bacillaceae</taxon>
        <taxon>Lysinibacillus</taxon>
    </lineage>
</organism>
<protein>
    <submittedName>
        <fullName evidence="2">Uncharacterized protein</fullName>
    </submittedName>
</protein>
<accession>A0A1E4R6I0</accession>
<proteinExistence type="predicted"/>
<evidence type="ECO:0000313" key="2">
    <source>
        <dbReference type="EMBL" id="ODV56087.1"/>
    </source>
</evidence>
<sequence length="74" mass="8635">MQQPKGADDLITFLDSLKELTFLLILISSMVYRRHLKLTRWKRKLTIGEWTMYIVTSTALPVYAVLYIVFLLGT</sequence>
<dbReference type="Proteomes" id="UP000094784">
    <property type="component" value="Unassembled WGS sequence"/>
</dbReference>
<feature type="transmembrane region" description="Helical" evidence="1">
    <location>
        <begin position="12"/>
        <end position="32"/>
    </location>
</feature>
<name>A0A1E4R6I0_9BACI</name>
<dbReference type="EMBL" id="MECQ01000001">
    <property type="protein sequence ID" value="ODV56087.1"/>
    <property type="molecule type" value="Genomic_DNA"/>
</dbReference>
<evidence type="ECO:0000313" key="3">
    <source>
        <dbReference type="Proteomes" id="UP000094784"/>
    </source>
</evidence>
<feature type="transmembrane region" description="Helical" evidence="1">
    <location>
        <begin position="53"/>
        <end position="73"/>
    </location>
</feature>
<keyword evidence="1" id="KW-0472">Membrane</keyword>
<gene>
    <name evidence="2" type="ORF">BG258_09310</name>
</gene>
<reference evidence="2 3" key="1">
    <citation type="submission" date="2016-09" db="EMBL/GenBank/DDBJ databases">
        <title>Draft genome sequence of the soil isolate, Lysinibacillus fusiformis M5, a potential hypoxanthine producer.</title>
        <authorList>
            <person name="Gallegos-Monterrosa R."/>
            <person name="Maroti G."/>
            <person name="Balint B."/>
            <person name="Kovacs A.T."/>
        </authorList>
    </citation>
    <scope>NUCLEOTIDE SEQUENCE [LARGE SCALE GENOMIC DNA]</scope>
    <source>
        <strain evidence="2 3">M5</strain>
    </source>
</reference>
<dbReference type="AlphaFoldDB" id="A0A1E4R6I0"/>
<keyword evidence="1" id="KW-0812">Transmembrane</keyword>
<evidence type="ECO:0000256" key="1">
    <source>
        <dbReference type="SAM" id="Phobius"/>
    </source>
</evidence>
<keyword evidence="1" id="KW-1133">Transmembrane helix</keyword>
<dbReference type="OrthoDB" id="2738996at2"/>
<comment type="caution">
    <text evidence="2">The sequence shown here is derived from an EMBL/GenBank/DDBJ whole genome shotgun (WGS) entry which is preliminary data.</text>
</comment>